<accession>H0FZ42</accession>
<evidence type="ECO:0000256" key="2">
    <source>
        <dbReference type="ARBA" id="ARBA00022801"/>
    </source>
</evidence>
<dbReference type="PROSITE" id="PS50943">
    <property type="entry name" value="HTH_CROC1"/>
    <property type="match status" value="1"/>
</dbReference>
<feature type="region of interest" description="Disordered" evidence="3">
    <location>
        <begin position="1"/>
        <end position="25"/>
    </location>
</feature>
<evidence type="ECO:0000259" key="4">
    <source>
        <dbReference type="PROSITE" id="PS50943"/>
    </source>
</evidence>
<dbReference type="EMBL" id="AGVV01000019">
    <property type="protein sequence ID" value="EHK77722.1"/>
    <property type="molecule type" value="Genomic_DNA"/>
</dbReference>
<dbReference type="AlphaFoldDB" id="H0FZ42"/>
<dbReference type="PROSITE" id="PS00501">
    <property type="entry name" value="SPASE_I_1"/>
    <property type="match status" value="1"/>
</dbReference>
<dbReference type="PATRIC" id="fig|1107881.3.peg.2507"/>
<feature type="compositionally biased region" description="Polar residues" evidence="3">
    <location>
        <begin position="11"/>
        <end position="25"/>
    </location>
</feature>
<dbReference type="Gene3D" id="2.10.109.10">
    <property type="entry name" value="Umud Fragment, subunit A"/>
    <property type="match status" value="1"/>
</dbReference>
<sequence length="213" mass="23328">MVREERERRGLSQQQLADLAHTTQQSIDRIERDAVSRSRSAPEVAAALGIQFPLSPGSQANAATQATRVVPKADLVGGADLPIYASVRGGSIDDSLLVSAEPIDYVKRPEPLARAKNGYGLYVVGDSMEPAFRQGDLALIHPNIPPTAGDEVVVCSVDVNGEHFAVLKKLTRITAEKWHLKQYNPPPGEPEEFSLDRKEWPVCHLVVGSYRKR</sequence>
<dbReference type="Proteomes" id="UP000004038">
    <property type="component" value="Unassembled WGS sequence"/>
</dbReference>
<keyword evidence="2" id="KW-0378">Hydrolase</keyword>
<reference evidence="5 6" key="1">
    <citation type="journal article" date="2012" name="J. Bacteriol.">
        <title>Draft Genome Sequence of Sinorhizobium meliloti CCNWSX0020, a Nitrogen-Fixing Symbiont with Copper Tolerance Capability Isolated from Lead-Zinc Mine Tailings.</title>
        <authorList>
            <person name="Li Z."/>
            <person name="Ma Z."/>
            <person name="Hao X."/>
            <person name="Wei G."/>
        </authorList>
    </citation>
    <scope>NUCLEOTIDE SEQUENCE [LARGE SCALE GENOMIC DNA]</scope>
    <source>
        <strain evidence="5 6">CCNWSX0020</strain>
    </source>
</reference>
<dbReference type="Gene3D" id="1.10.260.40">
    <property type="entry name" value="lambda repressor-like DNA-binding domains"/>
    <property type="match status" value="1"/>
</dbReference>
<dbReference type="InterPro" id="IPR001387">
    <property type="entry name" value="Cro/C1-type_HTH"/>
</dbReference>
<dbReference type="InterPro" id="IPR010982">
    <property type="entry name" value="Lambda_DNA-bd_dom_sf"/>
</dbReference>
<feature type="compositionally biased region" description="Basic and acidic residues" evidence="3">
    <location>
        <begin position="1"/>
        <end position="10"/>
    </location>
</feature>
<dbReference type="InterPro" id="IPR015927">
    <property type="entry name" value="Peptidase_S24_S26A/B/C"/>
</dbReference>
<keyword evidence="1" id="KW-0645">Protease</keyword>
<dbReference type="InterPro" id="IPR019756">
    <property type="entry name" value="Pept_S26A_signal_pept_1_Ser-AS"/>
</dbReference>
<dbReference type="SUPFAM" id="SSF47413">
    <property type="entry name" value="lambda repressor-like DNA-binding domains"/>
    <property type="match status" value="1"/>
</dbReference>
<gene>
    <name evidence="5" type="ORF">SM0020_12380</name>
</gene>
<dbReference type="SUPFAM" id="SSF51306">
    <property type="entry name" value="LexA/Signal peptidase"/>
    <property type="match status" value="1"/>
</dbReference>
<organism evidence="5 6">
    <name type="scientific">Sinorhizobium meliloti CCNWSX0020</name>
    <dbReference type="NCBI Taxonomy" id="1107881"/>
    <lineage>
        <taxon>Bacteria</taxon>
        <taxon>Pseudomonadati</taxon>
        <taxon>Pseudomonadota</taxon>
        <taxon>Alphaproteobacteria</taxon>
        <taxon>Hyphomicrobiales</taxon>
        <taxon>Rhizobiaceae</taxon>
        <taxon>Sinorhizobium/Ensifer group</taxon>
        <taxon>Sinorhizobium</taxon>
    </lineage>
</organism>
<dbReference type="InterPro" id="IPR036286">
    <property type="entry name" value="LexA/Signal_pep-like_sf"/>
</dbReference>
<evidence type="ECO:0000256" key="1">
    <source>
        <dbReference type="ARBA" id="ARBA00022670"/>
    </source>
</evidence>
<dbReference type="GO" id="GO:0006508">
    <property type="term" value="P:proteolysis"/>
    <property type="evidence" value="ECO:0007669"/>
    <property type="project" value="UniProtKB-KW"/>
</dbReference>
<dbReference type="GO" id="GO:0004252">
    <property type="term" value="F:serine-type endopeptidase activity"/>
    <property type="evidence" value="ECO:0007669"/>
    <property type="project" value="InterPro"/>
</dbReference>
<protein>
    <submittedName>
        <fullName evidence="5">Transcriptional repressor</fullName>
    </submittedName>
</protein>
<dbReference type="Pfam" id="PF01381">
    <property type="entry name" value="HTH_3"/>
    <property type="match status" value="1"/>
</dbReference>
<feature type="domain" description="HTH cro/C1-type" evidence="4">
    <location>
        <begin position="2"/>
        <end position="55"/>
    </location>
</feature>
<dbReference type="GO" id="GO:0003677">
    <property type="term" value="F:DNA binding"/>
    <property type="evidence" value="ECO:0007669"/>
    <property type="project" value="InterPro"/>
</dbReference>
<dbReference type="InterPro" id="IPR039418">
    <property type="entry name" value="LexA-like"/>
</dbReference>
<evidence type="ECO:0000313" key="5">
    <source>
        <dbReference type="EMBL" id="EHK77722.1"/>
    </source>
</evidence>
<dbReference type="CDD" id="cd00093">
    <property type="entry name" value="HTH_XRE"/>
    <property type="match status" value="1"/>
</dbReference>
<dbReference type="Pfam" id="PF00717">
    <property type="entry name" value="Peptidase_S24"/>
    <property type="match status" value="1"/>
</dbReference>
<name>H0FZ42_RHIML</name>
<proteinExistence type="predicted"/>
<evidence type="ECO:0000313" key="6">
    <source>
        <dbReference type="Proteomes" id="UP000004038"/>
    </source>
</evidence>
<dbReference type="CDD" id="cd06529">
    <property type="entry name" value="S24_LexA-like"/>
    <property type="match status" value="1"/>
</dbReference>
<dbReference type="SMART" id="SM00530">
    <property type="entry name" value="HTH_XRE"/>
    <property type="match status" value="1"/>
</dbReference>
<evidence type="ECO:0000256" key="3">
    <source>
        <dbReference type="SAM" id="MobiDB-lite"/>
    </source>
</evidence>
<dbReference type="GO" id="GO:0016020">
    <property type="term" value="C:membrane"/>
    <property type="evidence" value="ECO:0007669"/>
    <property type="project" value="InterPro"/>
</dbReference>